<comment type="caution">
    <text evidence="4">The sequence shown here is derived from an EMBL/GenBank/DDBJ whole genome shotgun (WGS) entry which is preliminary data.</text>
</comment>
<evidence type="ECO:0000256" key="1">
    <source>
        <dbReference type="ARBA" id="ARBA00004123"/>
    </source>
</evidence>
<dbReference type="Gene3D" id="1.20.1160.11">
    <property type="entry name" value="Paired amphipathic helix"/>
    <property type="match status" value="1"/>
</dbReference>
<keyword evidence="2" id="KW-0539">Nucleus</keyword>
<evidence type="ECO:0000256" key="2">
    <source>
        <dbReference type="ARBA" id="ARBA00023242"/>
    </source>
</evidence>
<protein>
    <submittedName>
        <fullName evidence="4">Uncharacterized protein</fullName>
    </submittedName>
</protein>
<dbReference type="GO" id="GO:0005634">
    <property type="term" value="C:nucleus"/>
    <property type="evidence" value="ECO:0007669"/>
    <property type="project" value="UniProtKB-SubCell"/>
</dbReference>
<feature type="region of interest" description="Disordered" evidence="3">
    <location>
        <begin position="67"/>
        <end position="94"/>
    </location>
</feature>
<keyword evidence="5" id="KW-1185">Reference proteome</keyword>
<dbReference type="OrthoDB" id="10265969at2759"/>
<reference evidence="4 5" key="1">
    <citation type="journal article" date="2019" name="New Phytol.">
        <title>Comparative genomics reveals unique wood-decay strategies and fruiting body development in the Schizophyllaceae.</title>
        <authorList>
            <person name="Almasi E."/>
            <person name="Sahu N."/>
            <person name="Krizsan K."/>
            <person name="Balint B."/>
            <person name="Kovacs G.M."/>
            <person name="Kiss B."/>
            <person name="Cseklye J."/>
            <person name="Drula E."/>
            <person name="Henrissat B."/>
            <person name="Nagy I."/>
            <person name="Chovatia M."/>
            <person name="Adam C."/>
            <person name="LaButti K."/>
            <person name="Lipzen A."/>
            <person name="Riley R."/>
            <person name="Grigoriev I.V."/>
            <person name="Nagy L.G."/>
        </authorList>
    </citation>
    <scope>NUCLEOTIDE SEQUENCE [LARGE SCALE GENOMIC DNA]</scope>
    <source>
        <strain evidence="4 5">NL-1724</strain>
    </source>
</reference>
<dbReference type="STRING" id="97359.A0A550C174"/>
<sequence>MLSLRATVNATHISARLDTTGTIMRVVQLFSGYPVLIQGFIDFLPPGYRIDFSAGCGVTVSISIGSNNVSTNDTRTPMEPMRSSRPLPRRRGVH</sequence>
<gene>
    <name evidence="4" type="ORF">BD626DRAFT_511387</name>
</gene>
<dbReference type="InterPro" id="IPR036600">
    <property type="entry name" value="PAH_sf"/>
</dbReference>
<comment type="subcellular location">
    <subcellularLocation>
        <location evidence="1">Nucleus</location>
    </subcellularLocation>
</comment>
<name>A0A550C174_9AGAR</name>
<dbReference type="Proteomes" id="UP000320762">
    <property type="component" value="Unassembled WGS sequence"/>
</dbReference>
<organism evidence="4 5">
    <name type="scientific">Schizophyllum amplum</name>
    <dbReference type="NCBI Taxonomy" id="97359"/>
    <lineage>
        <taxon>Eukaryota</taxon>
        <taxon>Fungi</taxon>
        <taxon>Dikarya</taxon>
        <taxon>Basidiomycota</taxon>
        <taxon>Agaricomycotina</taxon>
        <taxon>Agaricomycetes</taxon>
        <taxon>Agaricomycetidae</taxon>
        <taxon>Agaricales</taxon>
        <taxon>Schizophyllaceae</taxon>
        <taxon>Schizophyllum</taxon>
    </lineage>
</organism>
<evidence type="ECO:0000313" key="5">
    <source>
        <dbReference type="Proteomes" id="UP000320762"/>
    </source>
</evidence>
<evidence type="ECO:0000256" key="3">
    <source>
        <dbReference type="SAM" id="MobiDB-lite"/>
    </source>
</evidence>
<feature type="compositionally biased region" description="Low complexity" evidence="3">
    <location>
        <begin position="77"/>
        <end position="86"/>
    </location>
</feature>
<dbReference type="AlphaFoldDB" id="A0A550C174"/>
<dbReference type="EMBL" id="VDMD01000035">
    <property type="protein sequence ID" value="TRM58533.1"/>
    <property type="molecule type" value="Genomic_DNA"/>
</dbReference>
<accession>A0A550C174</accession>
<dbReference type="GO" id="GO:0006355">
    <property type="term" value="P:regulation of DNA-templated transcription"/>
    <property type="evidence" value="ECO:0007669"/>
    <property type="project" value="InterPro"/>
</dbReference>
<evidence type="ECO:0000313" key="4">
    <source>
        <dbReference type="EMBL" id="TRM58533.1"/>
    </source>
</evidence>
<proteinExistence type="predicted"/>